<dbReference type="InterPro" id="IPR042277">
    <property type="entry name" value="IST1-like"/>
</dbReference>
<gene>
    <name evidence="3" type="ORF">MANES_01G153000v8</name>
</gene>
<feature type="region of interest" description="Disordered" evidence="2">
    <location>
        <begin position="319"/>
        <end position="356"/>
    </location>
</feature>
<evidence type="ECO:0000256" key="2">
    <source>
        <dbReference type="SAM" id="MobiDB-lite"/>
    </source>
</evidence>
<evidence type="ECO:0000313" key="4">
    <source>
        <dbReference type="Proteomes" id="UP000091857"/>
    </source>
</evidence>
<dbReference type="Gramene" id="Manes.01G153000.1.v8.1">
    <property type="protein sequence ID" value="Manes.01G153000.1.v8.1.CDS"/>
    <property type="gene ID" value="Manes.01G153000.v8.1"/>
</dbReference>
<dbReference type="EMBL" id="CM004387">
    <property type="protein sequence ID" value="OAY60958.1"/>
    <property type="molecule type" value="Genomic_DNA"/>
</dbReference>
<feature type="compositionally biased region" description="Acidic residues" evidence="2">
    <location>
        <begin position="404"/>
        <end position="414"/>
    </location>
</feature>
<accession>A0A2C9WMB4</accession>
<dbReference type="Pfam" id="PF03398">
    <property type="entry name" value="Ist1"/>
    <property type="match status" value="1"/>
</dbReference>
<proteinExistence type="inferred from homology"/>
<evidence type="ECO:0000313" key="3">
    <source>
        <dbReference type="EMBL" id="OAY60958.1"/>
    </source>
</evidence>
<dbReference type="PANTHER" id="PTHR12161:SF55">
    <property type="entry name" value="REGULATOR OF VPS4 ACTIVITY IN THE MVB PATHWAY PROTEIN"/>
    <property type="match status" value="1"/>
</dbReference>
<dbReference type="Proteomes" id="UP000091857">
    <property type="component" value="Chromosome 1"/>
</dbReference>
<dbReference type="InterPro" id="IPR005061">
    <property type="entry name" value="Ist1"/>
</dbReference>
<comment type="similarity">
    <text evidence="1">Belongs to the IST1 family.</text>
</comment>
<dbReference type="OrthoDB" id="29853at2759"/>
<dbReference type="Gene3D" id="1.20.1260.60">
    <property type="entry name" value="Vacuolar protein sorting-associated protein Ist1"/>
    <property type="match status" value="1"/>
</dbReference>
<organism evidence="3 4">
    <name type="scientific">Manihot esculenta</name>
    <name type="common">Cassava</name>
    <name type="synonym">Jatropha manihot</name>
    <dbReference type="NCBI Taxonomy" id="3983"/>
    <lineage>
        <taxon>Eukaryota</taxon>
        <taxon>Viridiplantae</taxon>
        <taxon>Streptophyta</taxon>
        <taxon>Embryophyta</taxon>
        <taxon>Tracheophyta</taxon>
        <taxon>Spermatophyta</taxon>
        <taxon>Magnoliopsida</taxon>
        <taxon>eudicotyledons</taxon>
        <taxon>Gunneridae</taxon>
        <taxon>Pentapetalae</taxon>
        <taxon>rosids</taxon>
        <taxon>fabids</taxon>
        <taxon>Malpighiales</taxon>
        <taxon>Euphorbiaceae</taxon>
        <taxon>Crotonoideae</taxon>
        <taxon>Manihoteae</taxon>
        <taxon>Manihot</taxon>
    </lineage>
</organism>
<dbReference type="GO" id="GO:0015031">
    <property type="term" value="P:protein transport"/>
    <property type="evidence" value="ECO:0007669"/>
    <property type="project" value="InterPro"/>
</dbReference>
<feature type="compositionally biased region" description="Pro residues" evidence="2">
    <location>
        <begin position="419"/>
        <end position="431"/>
    </location>
</feature>
<dbReference type="PANTHER" id="PTHR12161">
    <property type="entry name" value="IST1 FAMILY MEMBER"/>
    <property type="match status" value="1"/>
</dbReference>
<keyword evidence="4" id="KW-1185">Reference proteome</keyword>
<dbReference type="AlphaFoldDB" id="A0A2C9WMB4"/>
<feature type="region of interest" description="Disordered" evidence="2">
    <location>
        <begin position="382"/>
        <end position="445"/>
    </location>
</feature>
<reference evidence="4" key="1">
    <citation type="journal article" date="2016" name="Nat. Biotechnol.">
        <title>Sequencing wild and cultivated cassava and related species reveals extensive interspecific hybridization and genetic diversity.</title>
        <authorList>
            <person name="Bredeson J.V."/>
            <person name="Lyons J.B."/>
            <person name="Prochnik S.E."/>
            <person name="Wu G.A."/>
            <person name="Ha C.M."/>
            <person name="Edsinger-Gonzales E."/>
            <person name="Grimwood J."/>
            <person name="Schmutz J."/>
            <person name="Rabbi I.Y."/>
            <person name="Egesi C."/>
            <person name="Nauluvula P."/>
            <person name="Lebot V."/>
            <person name="Ndunguru J."/>
            <person name="Mkamilo G."/>
            <person name="Bart R.S."/>
            <person name="Setter T.L."/>
            <person name="Gleadow R.M."/>
            <person name="Kulakow P."/>
            <person name="Ferguson M.E."/>
            <person name="Rounsley S."/>
            <person name="Rokhsar D.S."/>
        </authorList>
    </citation>
    <scope>NUCLEOTIDE SEQUENCE [LARGE SCALE GENOMIC DNA]</scope>
    <source>
        <strain evidence="4">cv. AM560-2</strain>
    </source>
</reference>
<feature type="region of interest" description="Disordered" evidence="2">
    <location>
        <begin position="224"/>
        <end position="252"/>
    </location>
</feature>
<comment type="caution">
    <text evidence="3">The sequence shown here is derived from an EMBL/GenBank/DDBJ whole genome shotgun (WGS) entry which is preliminary data.</text>
</comment>
<sequence>MTVASVATSHTKKLMKLTLSIFSPRLSSSRCKTAAKMAVARIKLLRNKREVVVRQMRRDIAMLLQSGQDATARIRVEHVIREQNVLAANEFIELFCELVVARLSIIAKQRECPTDLKEGIASLIFASPRCSEIPELGAMRKIFEKKYGKDFVSAAVDLRPNCGVNRMLIDKLSVRTPTGEVKLKVMKEIAKEYQVEWDTAESEQELLKAPEELIEGPNTFVSATSLPMKPSPVKTAEANNPTVRSTTDRGMGSMQFEDTASAAEAAAESAKQAIAAAQAAAYLANKSFNQTSQQPGFNASGINPGYGVLPRNSMGVANDPQFNYQNLDHGSKGPGQLYEPHSFDRSQYPSNEETRSVRMNGDEHICRRHSYNETRPIRMGGQDVHRRHSYNASSPNSEIKFDESDCDEEIEMEDSPAAIYPPPQRHPPPVPSSHVDPAPRVHPKLPDYDTLAARFEALKYNKSQT</sequence>
<evidence type="ECO:0000256" key="1">
    <source>
        <dbReference type="ARBA" id="ARBA00005536"/>
    </source>
</evidence>
<name>A0A2C9WMB4_MANES</name>
<dbReference type="OMA" id="YQIDWDT"/>
<dbReference type="GO" id="GO:0008104">
    <property type="term" value="P:intracellular protein localization"/>
    <property type="evidence" value="ECO:0000318"/>
    <property type="project" value="GO_Central"/>
</dbReference>
<protein>
    <recommendedName>
        <fullName evidence="5">IST1-like protein</fullName>
    </recommendedName>
</protein>
<dbReference type="FunFam" id="1.20.1260.60:FF:000003">
    <property type="entry name" value="IST1-like protein isoform A"/>
    <property type="match status" value="1"/>
</dbReference>
<dbReference type="STRING" id="3983.A0A2C9WMB4"/>
<evidence type="ECO:0008006" key="5">
    <source>
        <dbReference type="Google" id="ProtNLM"/>
    </source>
</evidence>